<dbReference type="Gene3D" id="1.10.10.60">
    <property type="entry name" value="Homeodomain-like"/>
    <property type="match status" value="1"/>
</dbReference>
<proteinExistence type="predicted"/>
<evidence type="ECO:0000256" key="1">
    <source>
        <dbReference type="ARBA" id="ARBA00023125"/>
    </source>
</evidence>
<feature type="domain" description="HTH tetR-type" evidence="3">
    <location>
        <begin position="5"/>
        <end position="65"/>
    </location>
</feature>
<dbReference type="STRING" id="36874.HQ34_07350"/>
<dbReference type="InterPro" id="IPR050624">
    <property type="entry name" value="HTH-type_Tx_Regulator"/>
</dbReference>
<dbReference type="SUPFAM" id="SSF46689">
    <property type="entry name" value="Homeodomain-like"/>
    <property type="match status" value="1"/>
</dbReference>
<evidence type="ECO:0000313" key="4">
    <source>
        <dbReference type="EMBL" id="KGN81741.1"/>
    </source>
</evidence>
<dbReference type="PANTHER" id="PTHR43479">
    <property type="entry name" value="ACREF/ENVCD OPERON REPRESSOR-RELATED"/>
    <property type="match status" value="1"/>
</dbReference>
<dbReference type="GO" id="GO:0003677">
    <property type="term" value="F:DNA binding"/>
    <property type="evidence" value="ECO:0007669"/>
    <property type="project" value="UniProtKB-UniRule"/>
</dbReference>
<protein>
    <recommendedName>
        <fullName evidence="3">HTH tetR-type domain-containing protein</fullName>
    </recommendedName>
</protein>
<dbReference type="InterPro" id="IPR001647">
    <property type="entry name" value="HTH_TetR"/>
</dbReference>
<keyword evidence="5" id="KW-1185">Reference proteome</keyword>
<evidence type="ECO:0000256" key="2">
    <source>
        <dbReference type="PROSITE-ProRule" id="PRU00335"/>
    </source>
</evidence>
<dbReference type="Proteomes" id="UP000030125">
    <property type="component" value="Unassembled WGS sequence"/>
</dbReference>
<keyword evidence="1 2" id="KW-0238">DNA-binding</keyword>
<dbReference type="EMBL" id="JQJD01000023">
    <property type="protein sequence ID" value="KGN81741.1"/>
    <property type="molecule type" value="Genomic_DNA"/>
</dbReference>
<gene>
    <name evidence="4" type="ORF">HQ35_03620</name>
</gene>
<name>A0A099WR06_PORCN</name>
<dbReference type="PROSITE" id="PS50977">
    <property type="entry name" value="HTH_TETR_2"/>
    <property type="match status" value="1"/>
</dbReference>
<dbReference type="OrthoDB" id="9789566at2"/>
<reference evidence="4 5" key="1">
    <citation type="submission" date="2014-08" db="EMBL/GenBank/DDBJ databases">
        <title>Porphyromonas cangingivalis strain:COT-109_OH1386 Genome sequencing.</title>
        <authorList>
            <person name="Wallis C."/>
            <person name="Deusch O."/>
            <person name="O'Flynn C."/>
            <person name="Davis I."/>
            <person name="Jospin G."/>
            <person name="Darling A.E."/>
            <person name="Coil D.A."/>
            <person name="Alexiev A."/>
            <person name="Horsfall A."/>
            <person name="Kirkwood N."/>
            <person name="Harris S."/>
            <person name="Eisen J.A."/>
        </authorList>
    </citation>
    <scope>NUCLEOTIDE SEQUENCE [LARGE SCALE GENOMIC DNA]</scope>
    <source>
        <strain evidence="5">COT-109 OH1386</strain>
    </source>
</reference>
<sequence>MEVISKTRTAFLNAARKLFASVGFDKTTMNDIAVESHRGRRTLYTYFKSKNEIFTAVIEQELDSLSDELATIVDSPIRATKKLLMYGQRRLALISEVVKRNGSLNAAFFQDISLVERARLRFDIQETRSIQKILREGVAASEFEVADTRFMAILLHNSLKGLEVPYIKGQLSRKILGSVDINKVIKQFIFDGIAKRK</sequence>
<dbReference type="PANTHER" id="PTHR43479:SF11">
    <property type="entry name" value="ACREF_ENVCD OPERON REPRESSOR-RELATED"/>
    <property type="match status" value="1"/>
</dbReference>
<dbReference type="AlphaFoldDB" id="A0A099WR06"/>
<dbReference type="eggNOG" id="COG1309">
    <property type="taxonomic scope" value="Bacteria"/>
</dbReference>
<dbReference type="PRINTS" id="PR00455">
    <property type="entry name" value="HTHTETR"/>
</dbReference>
<comment type="caution">
    <text evidence="4">The sequence shown here is derived from an EMBL/GenBank/DDBJ whole genome shotgun (WGS) entry which is preliminary data.</text>
</comment>
<feature type="DNA-binding region" description="H-T-H motif" evidence="2">
    <location>
        <begin position="28"/>
        <end position="47"/>
    </location>
</feature>
<dbReference type="Gene3D" id="1.10.357.10">
    <property type="entry name" value="Tetracycline Repressor, domain 2"/>
    <property type="match status" value="1"/>
</dbReference>
<organism evidence="4 5">
    <name type="scientific">Porphyromonas cangingivalis</name>
    <dbReference type="NCBI Taxonomy" id="36874"/>
    <lineage>
        <taxon>Bacteria</taxon>
        <taxon>Pseudomonadati</taxon>
        <taxon>Bacteroidota</taxon>
        <taxon>Bacteroidia</taxon>
        <taxon>Bacteroidales</taxon>
        <taxon>Porphyromonadaceae</taxon>
        <taxon>Porphyromonas</taxon>
    </lineage>
</organism>
<dbReference type="Pfam" id="PF00440">
    <property type="entry name" value="TetR_N"/>
    <property type="match status" value="1"/>
</dbReference>
<dbReference type="InterPro" id="IPR009057">
    <property type="entry name" value="Homeodomain-like_sf"/>
</dbReference>
<dbReference type="RefSeq" id="WP_036847489.1">
    <property type="nucleotide sequence ID" value="NZ_CALTZT010000003.1"/>
</dbReference>
<evidence type="ECO:0000259" key="3">
    <source>
        <dbReference type="PROSITE" id="PS50977"/>
    </source>
</evidence>
<evidence type="ECO:0000313" key="5">
    <source>
        <dbReference type="Proteomes" id="UP000030125"/>
    </source>
</evidence>
<accession>A0A099WR06</accession>